<dbReference type="PROSITE" id="PS50157">
    <property type="entry name" value="ZINC_FINGER_C2H2_2"/>
    <property type="match status" value="3"/>
</dbReference>
<evidence type="ECO:0000256" key="3">
    <source>
        <dbReference type="ARBA" id="ARBA00022771"/>
    </source>
</evidence>
<dbReference type="InterPro" id="IPR013087">
    <property type="entry name" value="Znf_C2H2_type"/>
</dbReference>
<feature type="region of interest" description="Disordered" evidence="6">
    <location>
        <begin position="1"/>
        <end position="79"/>
    </location>
</feature>
<keyword evidence="3 5" id="KW-0863">Zinc-finger</keyword>
<keyword evidence="4" id="KW-0862">Zinc</keyword>
<keyword evidence="2" id="KW-0677">Repeat</keyword>
<dbReference type="InterPro" id="IPR036236">
    <property type="entry name" value="Znf_C2H2_sf"/>
</dbReference>
<feature type="domain" description="C2H2-type" evidence="7">
    <location>
        <begin position="84"/>
        <end position="111"/>
    </location>
</feature>
<name>A0A9P7ZUQ1_9HYPO</name>
<dbReference type="PROSITE" id="PS00028">
    <property type="entry name" value="ZINC_FINGER_C2H2_1"/>
    <property type="match status" value="1"/>
</dbReference>
<accession>A0A9P7ZUQ1</accession>
<feature type="compositionally biased region" description="Basic and acidic residues" evidence="6">
    <location>
        <begin position="60"/>
        <end position="75"/>
    </location>
</feature>
<evidence type="ECO:0000256" key="4">
    <source>
        <dbReference type="ARBA" id="ARBA00022833"/>
    </source>
</evidence>
<comment type="caution">
    <text evidence="8">The sequence shown here is derived from an EMBL/GenBank/DDBJ whole genome shotgun (WGS) entry which is preliminary data.</text>
</comment>
<dbReference type="Gene3D" id="3.30.160.60">
    <property type="entry name" value="Classic Zinc Finger"/>
    <property type="match status" value="1"/>
</dbReference>
<keyword evidence="9" id="KW-1185">Reference proteome</keyword>
<reference evidence="8" key="1">
    <citation type="journal article" date="2021" name="IMA Fungus">
        <title>Genomic characterization of three marine fungi, including Emericellopsis atlantica sp. nov. with signatures of a generalist lifestyle and marine biomass degradation.</title>
        <authorList>
            <person name="Hagestad O.C."/>
            <person name="Hou L."/>
            <person name="Andersen J.H."/>
            <person name="Hansen E.H."/>
            <person name="Altermark B."/>
            <person name="Li C."/>
            <person name="Kuhnert E."/>
            <person name="Cox R.J."/>
            <person name="Crous P.W."/>
            <person name="Spatafora J.W."/>
            <person name="Lail K."/>
            <person name="Amirebrahimi M."/>
            <person name="Lipzen A."/>
            <person name="Pangilinan J."/>
            <person name="Andreopoulos W."/>
            <person name="Hayes R.D."/>
            <person name="Ng V."/>
            <person name="Grigoriev I.V."/>
            <person name="Jackson S.A."/>
            <person name="Sutton T.D.S."/>
            <person name="Dobson A.D.W."/>
            <person name="Rama T."/>
        </authorList>
    </citation>
    <scope>NUCLEOTIDE SEQUENCE</scope>
    <source>
        <strain evidence="8">TS7</strain>
    </source>
</reference>
<sequence length="174" mass="19970">MRAHGMRADYYGPDNPADYVDPSQISGTPFTNEFSAIQSPKPSQDWNCEQCYDAENGDEEGGRERHPHDGRDRGDFMPPGDYSYTCDQCSKPCRDERALQKHQRSHSKRYVCQASSGCGYKFTDKKDLERHYRGSHPRYAEKLGLKDGETKCDKCGKSFTRKDNMLKHRQKCNG</sequence>
<dbReference type="PANTHER" id="PTHR24409">
    <property type="entry name" value="ZINC FINGER PROTEIN 142"/>
    <property type="match status" value="1"/>
</dbReference>
<dbReference type="Pfam" id="PF00096">
    <property type="entry name" value="zf-C2H2"/>
    <property type="match status" value="3"/>
</dbReference>
<evidence type="ECO:0000313" key="8">
    <source>
        <dbReference type="EMBL" id="KAG9258141.1"/>
    </source>
</evidence>
<dbReference type="GO" id="GO:0000981">
    <property type="term" value="F:DNA-binding transcription factor activity, RNA polymerase II-specific"/>
    <property type="evidence" value="ECO:0007669"/>
    <property type="project" value="TreeGrafter"/>
</dbReference>
<dbReference type="GO" id="GO:0000977">
    <property type="term" value="F:RNA polymerase II transcription regulatory region sequence-specific DNA binding"/>
    <property type="evidence" value="ECO:0007669"/>
    <property type="project" value="TreeGrafter"/>
</dbReference>
<evidence type="ECO:0000256" key="2">
    <source>
        <dbReference type="ARBA" id="ARBA00022737"/>
    </source>
</evidence>
<dbReference type="RefSeq" id="XP_046122065.1">
    <property type="nucleotide sequence ID" value="XM_046261922.1"/>
</dbReference>
<dbReference type="EMBL" id="MU251244">
    <property type="protein sequence ID" value="KAG9258141.1"/>
    <property type="molecule type" value="Genomic_DNA"/>
</dbReference>
<evidence type="ECO:0000313" key="9">
    <source>
        <dbReference type="Proteomes" id="UP000887229"/>
    </source>
</evidence>
<dbReference type="SUPFAM" id="SSF57667">
    <property type="entry name" value="beta-beta-alpha zinc fingers"/>
    <property type="match status" value="2"/>
</dbReference>
<evidence type="ECO:0000259" key="7">
    <source>
        <dbReference type="PROSITE" id="PS50157"/>
    </source>
</evidence>
<dbReference type="GeneID" id="70292825"/>
<evidence type="ECO:0000256" key="1">
    <source>
        <dbReference type="ARBA" id="ARBA00022723"/>
    </source>
</evidence>
<dbReference type="SMART" id="SM00355">
    <property type="entry name" value="ZnF_C2H2"/>
    <property type="match status" value="3"/>
</dbReference>
<dbReference type="GO" id="GO:0008270">
    <property type="term" value="F:zinc ion binding"/>
    <property type="evidence" value="ECO:0007669"/>
    <property type="project" value="UniProtKB-KW"/>
</dbReference>
<proteinExistence type="predicted"/>
<evidence type="ECO:0000256" key="5">
    <source>
        <dbReference type="PROSITE-ProRule" id="PRU00042"/>
    </source>
</evidence>
<organism evidence="8 9">
    <name type="scientific">Emericellopsis atlantica</name>
    <dbReference type="NCBI Taxonomy" id="2614577"/>
    <lineage>
        <taxon>Eukaryota</taxon>
        <taxon>Fungi</taxon>
        <taxon>Dikarya</taxon>
        <taxon>Ascomycota</taxon>
        <taxon>Pezizomycotina</taxon>
        <taxon>Sordariomycetes</taxon>
        <taxon>Hypocreomycetidae</taxon>
        <taxon>Hypocreales</taxon>
        <taxon>Bionectriaceae</taxon>
        <taxon>Emericellopsis</taxon>
    </lineage>
</organism>
<feature type="domain" description="C2H2-type" evidence="7">
    <location>
        <begin position="110"/>
        <end position="141"/>
    </location>
</feature>
<evidence type="ECO:0000256" key="6">
    <source>
        <dbReference type="SAM" id="MobiDB-lite"/>
    </source>
</evidence>
<dbReference type="OrthoDB" id="654211at2759"/>
<feature type="domain" description="C2H2-type" evidence="7">
    <location>
        <begin position="150"/>
        <end position="174"/>
    </location>
</feature>
<feature type="compositionally biased region" description="Polar residues" evidence="6">
    <location>
        <begin position="23"/>
        <end position="47"/>
    </location>
</feature>
<dbReference type="Proteomes" id="UP000887229">
    <property type="component" value="Unassembled WGS sequence"/>
</dbReference>
<dbReference type="AlphaFoldDB" id="A0A9P7ZUQ1"/>
<dbReference type="PANTHER" id="PTHR24409:SF295">
    <property type="entry name" value="AZ2-RELATED"/>
    <property type="match status" value="1"/>
</dbReference>
<dbReference type="GO" id="GO:0005634">
    <property type="term" value="C:nucleus"/>
    <property type="evidence" value="ECO:0007669"/>
    <property type="project" value="TreeGrafter"/>
</dbReference>
<gene>
    <name evidence="8" type="ORF">F5Z01DRAFT_633138</name>
</gene>
<protein>
    <recommendedName>
        <fullName evidence="7">C2H2-type domain-containing protein</fullName>
    </recommendedName>
</protein>
<keyword evidence="1" id="KW-0479">Metal-binding</keyword>